<reference evidence="1 2" key="1">
    <citation type="journal article" date="2015" name="Nature">
        <title>rRNA introns, odd ribosomes, and small enigmatic genomes across a large radiation of phyla.</title>
        <authorList>
            <person name="Brown C.T."/>
            <person name="Hug L.A."/>
            <person name="Thomas B.C."/>
            <person name="Sharon I."/>
            <person name="Castelle C.J."/>
            <person name="Singh A."/>
            <person name="Wilkins M.J."/>
            <person name="Williams K.H."/>
            <person name="Banfield J.F."/>
        </authorList>
    </citation>
    <scope>NUCLEOTIDE SEQUENCE [LARGE SCALE GENOMIC DNA]</scope>
</reference>
<proteinExistence type="predicted"/>
<gene>
    <name evidence="1" type="ORF">UU70_C0038G0003</name>
</gene>
<protein>
    <submittedName>
        <fullName evidence="1">Uncharacterized protein</fullName>
    </submittedName>
</protein>
<accession>A0A0G0YSI1</accession>
<dbReference type="Proteomes" id="UP000034380">
    <property type="component" value="Unassembled WGS sequence"/>
</dbReference>
<dbReference type="EMBL" id="LCBQ01000038">
    <property type="protein sequence ID" value="KKS12631.1"/>
    <property type="molecule type" value="Genomic_DNA"/>
</dbReference>
<comment type="caution">
    <text evidence="1">The sequence shown here is derived from an EMBL/GenBank/DDBJ whole genome shotgun (WGS) entry which is preliminary data.</text>
</comment>
<organism evidence="1 2">
    <name type="scientific">Candidatus Yanofskybacteria bacterium GW2011_GWA1_41_6</name>
    <dbReference type="NCBI Taxonomy" id="1619020"/>
    <lineage>
        <taxon>Bacteria</taxon>
        <taxon>Candidatus Yanofskyibacteriota</taxon>
    </lineage>
</organism>
<evidence type="ECO:0000313" key="2">
    <source>
        <dbReference type="Proteomes" id="UP000034380"/>
    </source>
</evidence>
<evidence type="ECO:0000313" key="1">
    <source>
        <dbReference type="EMBL" id="KKS12631.1"/>
    </source>
</evidence>
<name>A0A0G0YSI1_9BACT</name>
<sequence>MFRESKKSPELVEIKITFDGETICALGRAFKKNPEVAKNLASVVGEENMKIFTDILTNTNEMEIKYDPSEELRTVYSQVAKRELERIEAEDEDDEDLSCGHSVDEHKEALALVIEKMQPTVN</sequence>
<dbReference type="AlphaFoldDB" id="A0A0G0YSI1"/>